<feature type="compositionally biased region" description="Polar residues" evidence="1">
    <location>
        <begin position="324"/>
        <end position="333"/>
    </location>
</feature>
<sequence>MASTPTQQQQQQATADSAPSTSPKRPIDDEIEFVSSKPVKKPRTTCQNDQKPSQQLLPRPTAPVADMSLDHRGVSLPLFGNFNFTPRQSQFGLSRPRFSAEISPKTVSQTIPPTVPQSGVPAQQALHGIPPSTVRLDQISCLGLNGSPLAAPGIAMGQELSTNMRPQFDGLASGVSASPGSQPLAASPIAPLNQNSIPFTMFSTGNLVAMPLARPPYISYPSNLDIGFPSKAHTSAAVPALPYSNPGGSKPDHGENCLACSMKNLGAQSLGHGFQLQNVNPNHRPPTLFRPNTSTALPTHQTGGFTKSYAMPPPPNPNSSTPPQRRQLSSSVTPAPEPPRNNKRHAQNLLVDVAETVEAVFPYGEVATRHGVATSKVKEALSGVLLLPLLRYAADKRRAGQLAQERMREYRELKHGWQGGASSNRGGFLSEWVS</sequence>
<evidence type="ECO:0000313" key="3">
    <source>
        <dbReference type="Proteomes" id="UP001174936"/>
    </source>
</evidence>
<feature type="compositionally biased region" description="Polar residues" evidence="1">
    <location>
        <begin position="44"/>
        <end position="56"/>
    </location>
</feature>
<accession>A0AA39XZY9</accession>
<feature type="region of interest" description="Disordered" evidence="1">
    <location>
        <begin position="280"/>
        <end position="343"/>
    </location>
</feature>
<keyword evidence="3" id="KW-1185">Reference proteome</keyword>
<feature type="compositionally biased region" description="Polar residues" evidence="1">
    <location>
        <begin position="290"/>
        <end position="305"/>
    </location>
</feature>
<comment type="caution">
    <text evidence="2">The sequence shown here is derived from an EMBL/GenBank/DDBJ whole genome shotgun (WGS) entry which is preliminary data.</text>
</comment>
<proteinExistence type="predicted"/>
<evidence type="ECO:0000313" key="2">
    <source>
        <dbReference type="EMBL" id="KAK0643424.1"/>
    </source>
</evidence>
<name>A0AA39XZY9_9PEZI</name>
<evidence type="ECO:0000256" key="1">
    <source>
        <dbReference type="SAM" id="MobiDB-lite"/>
    </source>
</evidence>
<reference evidence="2" key="1">
    <citation type="submission" date="2023-06" db="EMBL/GenBank/DDBJ databases">
        <title>Genome-scale phylogeny and comparative genomics of the fungal order Sordariales.</title>
        <authorList>
            <consortium name="Lawrence Berkeley National Laboratory"/>
            <person name="Hensen N."/>
            <person name="Bonometti L."/>
            <person name="Westerberg I."/>
            <person name="Brannstrom I.O."/>
            <person name="Guillou S."/>
            <person name="Cros-Aarteil S."/>
            <person name="Calhoun S."/>
            <person name="Haridas S."/>
            <person name="Kuo A."/>
            <person name="Mondo S."/>
            <person name="Pangilinan J."/>
            <person name="Riley R."/>
            <person name="Labutti K."/>
            <person name="Andreopoulos B."/>
            <person name="Lipzen A."/>
            <person name="Chen C."/>
            <person name="Yanf M."/>
            <person name="Daum C."/>
            <person name="Ng V."/>
            <person name="Clum A."/>
            <person name="Steindorff A."/>
            <person name="Ohm R."/>
            <person name="Martin F."/>
            <person name="Silar P."/>
            <person name="Natvig D."/>
            <person name="Lalanne C."/>
            <person name="Gautier V."/>
            <person name="Ament-Velasquez S.L."/>
            <person name="Kruys A."/>
            <person name="Hutchinson M.I."/>
            <person name="Powell A.J."/>
            <person name="Barry K."/>
            <person name="Miller A.N."/>
            <person name="Grigoriev I.V."/>
            <person name="Debuchy R."/>
            <person name="Gladieux P."/>
            <person name="Thoren M.H."/>
            <person name="Johannesson H."/>
        </authorList>
    </citation>
    <scope>NUCLEOTIDE SEQUENCE</scope>
    <source>
        <strain evidence="2">SMH2532-1</strain>
    </source>
</reference>
<dbReference type="EMBL" id="JAULSV010000005">
    <property type="protein sequence ID" value="KAK0643424.1"/>
    <property type="molecule type" value="Genomic_DNA"/>
</dbReference>
<dbReference type="Proteomes" id="UP001174936">
    <property type="component" value="Unassembled WGS sequence"/>
</dbReference>
<feature type="compositionally biased region" description="Low complexity" evidence="1">
    <location>
        <begin position="1"/>
        <end position="23"/>
    </location>
</feature>
<protein>
    <submittedName>
        <fullName evidence="2">Uncharacterized protein</fullName>
    </submittedName>
</protein>
<gene>
    <name evidence="2" type="ORF">B0T16DRAFT_447375</name>
</gene>
<feature type="region of interest" description="Disordered" evidence="1">
    <location>
        <begin position="1"/>
        <end position="66"/>
    </location>
</feature>
<dbReference type="AlphaFoldDB" id="A0AA39XZY9"/>
<organism evidence="2 3">
    <name type="scientific">Cercophora newfieldiana</name>
    <dbReference type="NCBI Taxonomy" id="92897"/>
    <lineage>
        <taxon>Eukaryota</taxon>
        <taxon>Fungi</taxon>
        <taxon>Dikarya</taxon>
        <taxon>Ascomycota</taxon>
        <taxon>Pezizomycotina</taxon>
        <taxon>Sordariomycetes</taxon>
        <taxon>Sordariomycetidae</taxon>
        <taxon>Sordariales</taxon>
        <taxon>Lasiosphaeriaceae</taxon>
        <taxon>Cercophora</taxon>
    </lineage>
</organism>